<dbReference type="Gene3D" id="3.30.470.30">
    <property type="entry name" value="DNA ligase/mRNA capping enzyme"/>
    <property type="match status" value="1"/>
</dbReference>
<gene>
    <name evidence="3" type="ORF">ABVK25_005617</name>
</gene>
<reference evidence="3 4" key="1">
    <citation type="submission" date="2024-09" db="EMBL/GenBank/DDBJ databases">
        <title>Rethinking Asexuality: The Enigmatic Case of Functional Sexual Genes in Lepraria (Stereocaulaceae).</title>
        <authorList>
            <person name="Doellman M."/>
            <person name="Sun Y."/>
            <person name="Barcenas-Pena A."/>
            <person name="Lumbsch H.T."/>
            <person name="Grewe F."/>
        </authorList>
    </citation>
    <scope>NUCLEOTIDE SEQUENCE [LARGE SCALE GENOMIC DNA]</scope>
    <source>
        <strain evidence="3 4">Grewe 0041</strain>
    </source>
</reference>
<evidence type="ECO:0000313" key="4">
    <source>
        <dbReference type="Proteomes" id="UP001590951"/>
    </source>
</evidence>
<evidence type="ECO:0000259" key="2">
    <source>
        <dbReference type="Pfam" id="PF09414"/>
    </source>
</evidence>
<feature type="compositionally biased region" description="Polar residues" evidence="1">
    <location>
        <begin position="33"/>
        <end position="47"/>
    </location>
</feature>
<feature type="domain" description="RNA ligase" evidence="2">
    <location>
        <begin position="97"/>
        <end position="291"/>
    </location>
</feature>
<organism evidence="3 4">
    <name type="scientific">Lepraria finkii</name>
    <dbReference type="NCBI Taxonomy" id="1340010"/>
    <lineage>
        <taxon>Eukaryota</taxon>
        <taxon>Fungi</taxon>
        <taxon>Dikarya</taxon>
        <taxon>Ascomycota</taxon>
        <taxon>Pezizomycotina</taxon>
        <taxon>Lecanoromycetes</taxon>
        <taxon>OSLEUM clade</taxon>
        <taxon>Lecanoromycetidae</taxon>
        <taxon>Lecanorales</taxon>
        <taxon>Lecanorineae</taxon>
        <taxon>Stereocaulaceae</taxon>
        <taxon>Lepraria</taxon>
    </lineage>
</organism>
<protein>
    <recommendedName>
        <fullName evidence="2">RNA ligase domain-containing protein</fullName>
    </recommendedName>
</protein>
<feature type="region of interest" description="Disordered" evidence="1">
    <location>
        <begin position="1"/>
        <end position="63"/>
    </location>
</feature>
<sequence>MSTKQDRKPSKDTKPSIAPTTTSTPPTEAMTALSLTENLPPTTSSVANPFPEKSLAPKARQRGDPTTLYPKILKLSDFIYTVRKHLLPLSSIHLTGSVKLHGTHADIVFQPTSNTIRCQSRNKFSLVPGNEDNFGFAAFVAALEQRKLVDLRDRILERYKKLNPDTKVEGEVVLAGEWCGTGIQKKVALNEIPRFFAIISINVNDTFLPDWEYSDICNEDIRIFHIGKAGFFEHEVKLNDLDASDKEIKHLTDEVEKECPISKLFGVSGLGEGIVWKARDHCGDPKFWFKSKGDILAVSHSNKLPASAVDKENRDRIENFAKAIVSEVRLEQGWDLLPPPRKNERGVGTFLKWVADDCLVEEKREMETLGISKADLSPAISRIAKPWFRKRVEARNRGLVRI</sequence>
<feature type="compositionally biased region" description="Low complexity" evidence="1">
    <location>
        <begin position="15"/>
        <end position="32"/>
    </location>
</feature>
<dbReference type="Proteomes" id="UP001590951">
    <property type="component" value="Unassembled WGS sequence"/>
</dbReference>
<keyword evidence="4" id="KW-1185">Reference proteome</keyword>
<comment type="caution">
    <text evidence="3">The sequence shown here is derived from an EMBL/GenBank/DDBJ whole genome shotgun (WGS) entry which is preliminary data.</text>
</comment>
<evidence type="ECO:0000313" key="3">
    <source>
        <dbReference type="EMBL" id="KAL2054078.1"/>
    </source>
</evidence>
<evidence type="ECO:0000256" key="1">
    <source>
        <dbReference type="SAM" id="MobiDB-lite"/>
    </source>
</evidence>
<accession>A0ABR4B9H3</accession>
<proteinExistence type="predicted"/>
<feature type="compositionally biased region" description="Basic and acidic residues" evidence="1">
    <location>
        <begin position="1"/>
        <end position="14"/>
    </location>
</feature>
<dbReference type="SUPFAM" id="SSF56091">
    <property type="entry name" value="DNA ligase/mRNA capping enzyme, catalytic domain"/>
    <property type="match status" value="1"/>
</dbReference>
<name>A0ABR4B9H3_9LECA</name>
<dbReference type="Pfam" id="PF09414">
    <property type="entry name" value="RNA_ligase"/>
    <property type="match status" value="1"/>
</dbReference>
<dbReference type="EMBL" id="JBHFEH010000017">
    <property type="protein sequence ID" value="KAL2054078.1"/>
    <property type="molecule type" value="Genomic_DNA"/>
</dbReference>
<dbReference type="InterPro" id="IPR021122">
    <property type="entry name" value="RNA_ligase_dom_REL/Rnl2"/>
</dbReference>